<reference evidence="2" key="1">
    <citation type="submission" date="2023-03" db="EMBL/GenBank/DDBJ databases">
        <title>Lomoglobus Profundus gen. nov., sp. nov., a novel member of the phylum Verrucomicrobia, isolated from deep-marine sediment of South China Sea.</title>
        <authorList>
            <person name="Ahmad T."/>
            <person name="Ishaq S.E."/>
            <person name="Wang F."/>
        </authorList>
    </citation>
    <scope>NUCLEOTIDE SEQUENCE</scope>
    <source>
        <strain evidence="2">LMO-M01</strain>
    </source>
</reference>
<gene>
    <name evidence="2" type="ORF">PXH66_13635</name>
</gene>
<dbReference type="EMBL" id="CP119075">
    <property type="protein sequence ID" value="WED63375.1"/>
    <property type="molecule type" value="Genomic_DNA"/>
</dbReference>
<proteinExistence type="predicted"/>
<evidence type="ECO:0000313" key="2">
    <source>
        <dbReference type="EMBL" id="WED63375.1"/>
    </source>
</evidence>
<feature type="chain" id="PRO_5042196855" description="Lipoprotein" evidence="1">
    <location>
        <begin position="25"/>
        <end position="146"/>
    </location>
</feature>
<accession>A0AAE9ZQR4</accession>
<sequence>MKPSRIFTAIAAVALLWGAGCASSSSRPRVSYPVTYQIQVGNSQVSASGDAQNLNVIANQNAEVVPGRRLYVYIDSPVVVDFKIVEIAGSRNRLVTKMEGTRFETSFTPRSDQARFEFSAARPNSSGLLQFTISDQPVPAPRMATN</sequence>
<dbReference type="KEGG" id="slom:PXH66_13635"/>
<dbReference type="RefSeq" id="WP_330928365.1">
    <property type="nucleotide sequence ID" value="NZ_CP119075.1"/>
</dbReference>
<dbReference type="AlphaFoldDB" id="A0AAE9ZQR4"/>
<name>A0AAE9ZQR4_9BACT</name>
<evidence type="ECO:0000256" key="1">
    <source>
        <dbReference type="SAM" id="SignalP"/>
    </source>
</evidence>
<evidence type="ECO:0008006" key="4">
    <source>
        <dbReference type="Google" id="ProtNLM"/>
    </source>
</evidence>
<evidence type="ECO:0000313" key="3">
    <source>
        <dbReference type="Proteomes" id="UP001218638"/>
    </source>
</evidence>
<organism evidence="2 3">
    <name type="scientific">Synoicihabitans lomoniglobus</name>
    <dbReference type="NCBI Taxonomy" id="2909285"/>
    <lineage>
        <taxon>Bacteria</taxon>
        <taxon>Pseudomonadati</taxon>
        <taxon>Verrucomicrobiota</taxon>
        <taxon>Opitutia</taxon>
        <taxon>Opitutales</taxon>
        <taxon>Opitutaceae</taxon>
        <taxon>Synoicihabitans</taxon>
    </lineage>
</organism>
<keyword evidence="3" id="KW-1185">Reference proteome</keyword>
<protein>
    <recommendedName>
        <fullName evidence="4">Lipoprotein</fullName>
    </recommendedName>
</protein>
<feature type="signal peptide" evidence="1">
    <location>
        <begin position="1"/>
        <end position="24"/>
    </location>
</feature>
<keyword evidence="1" id="KW-0732">Signal</keyword>
<dbReference type="Proteomes" id="UP001218638">
    <property type="component" value="Chromosome"/>
</dbReference>
<dbReference type="PROSITE" id="PS51257">
    <property type="entry name" value="PROKAR_LIPOPROTEIN"/>
    <property type="match status" value="1"/>
</dbReference>